<evidence type="ECO:0000313" key="4">
    <source>
        <dbReference type="Proteomes" id="UP000092321"/>
    </source>
</evidence>
<dbReference type="AlphaFoldDB" id="A0A1B7TBK3"/>
<feature type="region of interest" description="Disordered" evidence="2">
    <location>
        <begin position="79"/>
        <end position="110"/>
    </location>
</feature>
<name>A0A1B7TBK3_9ASCO</name>
<comment type="caution">
    <text evidence="3">The sequence shown here is derived from an EMBL/GenBank/DDBJ whole genome shotgun (WGS) entry which is preliminary data.</text>
</comment>
<accession>A0A1B7TBK3</accession>
<feature type="non-terminal residue" evidence="3">
    <location>
        <position position="373"/>
    </location>
</feature>
<dbReference type="GO" id="GO:0005737">
    <property type="term" value="C:cytoplasm"/>
    <property type="evidence" value="ECO:0007669"/>
    <property type="project" value="TreeGrafter"/>
</dbReference>
<protein>
    <submittedName>
        <fullName evidence="3">D123-domain-containing protein</fullName>
    </submittedName>
</protein>
<reference evidence="4" key="1">
    <citation type="journal article" date="2016" name="Proc. Natl. Acad. Sci. U.S.A.">
        <title>Comparative genomics of biotechnologically important yeasts.</title>
        <authorList>
            <person name="Riley R."/>
            <person name="Haridas S."/>
            <person name="Wolfe K.H."/>
            <person name="Lopes M.R."/>
            <person name="Hittinger C.T."/>
            <person name="Goeker M."/>
            <person name="Salamov A.A."/>
            <person name="Wisecaver J.H."/>
            <person name="Long T.M."/>
            <person name="Calvey C.H."/>
            <person name="Aerts A.L."/>
            <person name="Barry K.W."/>
            <person name="Choi C."/>
            <person name="Clum A."/>
            <person name="Coughlan A.Y."/>
            <person name="Deshpande S."/>
            <person name="Douglass A.P."/>
            <person name="Hanson S.J."/>
            <person name="Klenk H.-P."/>
            <person name="LaButti K.M."/>
            <person name="Lapidus A."/>
            <person name="Lindquist E.A."/>
            <person name="Lipzen A.M."/>
            <person name="Meier-Kolthoff J.P."/>
            <person name="Ohm R.A."/>
            <person name="Otillar R.P."/>
            <person name="Pangilinan J.L."/>
            <person name="Peng Y."/>
            <person name="Rokas A."/>
            <person name="Rosa C.A."/>
            <person name="Scheuner C."/>
            <person name="Sibirny A.A."/>
            <person name="Slot J.C."/>
            <person name="Stielow J.B."/>
            <person name="Sun H."/>
            <person name="Kurtzman C.P."/>
            <person name="Blackwell M."/>
            <person name="Grigoriev I.V."/>
            <person name="Jeffries T.W."/>
        </authorList>
    </citation>
    <scope>NUCLEOTIDE SEQUENCE [LARGE SCALE GENOMIC DNA]</scope>
    <source>
        <strain evidence="4">NRRL Y-1626</strain>
    </source>
</reference>
<evidence type="ECO:0000256" key="2">
    <source>
        <dbReference type="SAM" id="MobiDB-lite"/>
    </source>
</evidence>
<dbReference type="PANTHER" id="PTHR15323">
    <property type="entry name" value="D123 PROTEIN"/>
    <property type="match status" value="1"/>
</dbReference>
<evidence type="ECO:0000313" key="3">
    <source>
        <dbReference type="EMBL" id="OBA26119.1"/>
    </source>
</evidence>
<proteinExistence type="inferred from homology"/>
<gene>
    <name evidence="3" type="ORF">HANVADRAFT_53371</name>
</gene>
<keyword evidence="4" id="KW-1185">Reference proteome</keyword>
<dbReference type="Pfam" id="PF07065">
    <property type="entry name" value="D123"/>
    <property type="match status" value="1"/>
</dbReference>
<evidence type="ECO:0000256" key="1">
    <source>
        <dbReference type="ARBA" id="ARBA00011047"/>
    </source>
</evidence>
<organism evidence="3 4">
    <name type="scientific">Hanseniaspora valbyensis NRRL Y-1626</name>
    <dbReference type="NCBI Taxonomy" id="766949"/>
    <lineage>
        <taxon>Eukaryota</taxon>
        <taxon>Fungi</taxon>
        <taxon>Dikarya</taxon>
        <taxon>Ascomycota</taxon>
        <taxon>Saccharomycotina</taxon>
        <taxon>Saccharomycetes</taxon>
        <taxon>Saccharomycodales</taxon>
        <taxon>Saccharomycodaceae</taxon>
        <taxon>Hanseniaspora</taxon>
    </lineage>
</organism>
<dbReference type="EMBL" id="LXPE01000023">
    <property type="protein sequence ID" value="OBA26119.1"/>
    <property type="molecule type" value="Genomic_DNA"/>
</dbReference>
<sequence>MSLNTETHTFNDELFPTLTKSHVDYCKYSNWYLKFENKEYNSFIVKSHIFQDIPEKFIQFLLEDGIKLKSNAAMNHNNNGDDEFSDWSSNSDSSDDEEEESNNKFVNPNEDFPEIDTFITKCFSKNDKLTPRFNWSAPKDAVWILPYNNTMLTYTNEDIYLLLKSSNYIMHDLLYAYENVKDENEEKEEKTYSHDLILREWIDNINPSLEFRCFIKDGEIIGISQRDIRTEYCYLIDIKEKLQEKIEDFVETVFIPAFFESDSLYKNETKGQNAVIDLYVDLEKDFLKIIDVNAFCRSTEPLLFSWNELITRNSDDEYEFRLGQNNTKLGGRDHSENQVPLEIFDASLDPEKLRELTYEWCRLLKKQIKEVDT</sequence>
<dbReference type="PANTHER" id="PTHR15323:SF6">
    <property type="entry name" value="CELL DIVISION CYCLE PROTEIN 123 HOMOLOG"/>
    <property type="match status" value="1"/>
</dbReference>
<dbReference type="OrthoDB" id="360540at2759"/>
<comment type="similarity">
    <text evidence="1">Belongs to the CDC123 family.</text>
</comment>
<dbReference type="InterPro" id="IPR009772">
    <property type="entry name" value="CDC123"/>
</dbReference>
<dbReference type="Proteomes" id="UP000092321">
    <property type="component" value="Unassembled WGS sequence"/>
</dbReference>